<keyword evidence="2" id="KW-1003">Cell membrane</keyword>
<dbReference type="AlphaFoldDB" id="A0A2N6PGW9"/>
<dbReference type="EMBL" id="PNFZ01000004">
    <property type="protein sequence ID" value="PMB97926.1"/>
    <property type="molecule type" value="Genomic_DNA"/>
</dbReference>
<dbReference type="GO" id="GO:0005886">
    <property type="term" value="C:plasma membrane"/>
    <property type="evidence" value="ECO:0007669"/>
    <property type="project" value="UniProtKB-SubCell"/>
</dbReference>
<comment type="subcellular location">
    <subcellularLocation>
        <location evidence="1">Cell membrane</location>
        <topology evidence="1">Multi-pass membrane protein</topology>
    </subcellularLocation>
</comment>
<evidence type="ECO:0000256" key="7">
    <source>
        <dbReference type="SAM" id="Phobius"/>
    </source>
</evidence>
<feature type="transmembrane region" description="Helical" evidence="7">
    <location>
        <begin position="38"/>
        <end position="59"/>
    </location>
</feature>
<feature type="region of interest" description="Disordered" evidence="6">
    <location>
        <begin position="1"/>
        <end position="31"/>
    </location>
</feature>
<dbReference type="RefSeq" id="WP_102162270.1">
    <property type="nucleotide sequence ID" value="NZ_JALXPL010000082.1"/>
</dbReference>
<gene>
    <name evidence="8" type="ORF">CJ198_08905</name>
</gene>
<feature type="compositionally biased region" description="Low complexity" evidence="6">
    <location>
        <begin position="1"/>
        <end position="19"/>
    </location>
</feature>
<evidence type="ECO:0000256" key="6">
    <source>
        <dbReference type="SAM" id="MobiDB-lite"/>
    </source>
</evidence>
<keyword evidence="4 7" id="KW-1133">Transmembrane helix</keyword>
<feature type="transmembrane region" description="Helical" evidence="7">
    <location>
        <begin position="149"/>
        <end position="173"/>
    </location>
</feature>
<dbReference type="OrthoDB" id="4803763at2"/>
<evidence type="ECO:0000256" key="5">
    <source>
        <dbReference type="ARBA" id="ARBA00023136"/>
    </source>
</evidence>
<evidence type="ECO:0000313" key="8">
    <source>
        <dbReference type="EMBL" id="PMB97926.1"/>
    </source>
</evidence>
<organism evidence="8 9">
    <name type="scientific">Brevibacterium luteolum</name>
    <dbReference type="NCBI Taxonomy" id="199591"/>
    <lineage>
        <taxon>Bacteria</taxon>
        <taxon>Bacillati</taxon>
        <taxon>Actinomycetota</taxon>
        <taxon>Actinomycetes</taxon>
        <taxon>Micrococcales</taxon>
        <taxon>Brevibacteriaceae</taxon>
        <taxon>Brevibacterium</taxon>
    </lineage>
</organism>
<evidence type="ECO:0000256" key="4">
    <source>
        <dbReference type="ARBA" id="ARBA00022989"/>
    </source>
</evidence>
<name>A0A2N6PGW9_9MICO</name>
<dbReference type="Proteomes" id="UP000235703">
    <property type="component" value="Unassembled WGS sequence"/>
</dbReference>
<evidence type="ECO:0000313" key="9">
    <source>
        <dbReference type="Proteomes" id="UP000235703"/>
    </source>
</evidence>
<keyword evidence="5 7" id="KW-0472">Membrane</keyword>
<keyword evidence="3 7" id="KW-0812">Transmembrane</keyword>
<evidence type="ECO:0000256" key="2">
    <source>
        <dbReference type="ARBA" id="ARBA00022475"/>
    </source>
</evidence>
<dbReference type="Pfam" id="PF03706">
    <property type="entry name" value="LPG_synthase_TM"/>
    <property type="match status" value="1"/>
</dbReference>
<evidence type="ECO:0008006" key="10">
    <source>
        <dbReference type="Google" id="ProtNLM"/>
    </source>
</evidence>
<comment type="caution">
    <text evidence="8">The sequence shown here is derived from an EMBL/GenBank/DDBJ whole genome shotgun (WGS) entry which is preliminary data.</text>
</comment>
<feature type="transmembrane region" description="Helical" evidence="7">
    <location>
        <begin position="65"/>
        <end position="85"/>
    </location>
</feature>
<feature type="transmembrane region" description="Helical" evidence="7">
    <location>
        <begin position="179"/>
        <end position="198"/>
    </location>
</feature>
<evidence type="ECO:0000256" key="3">
    <source>
        <dbReference type="ARBA" id="ARBA00022692"/>
    </source>
</evidence>
<dbReference type="PANTHER" id="PTHR40277:SF1">
    <property type="entry name" value="BLL5419 PROTEIN"/>
    <property type="match status" value="1"/>
</dbReference>
<keyword evidence="9" id="KW-1185">Reference proteome</keyword>
<feature type="transmembrane region" description="Helical" evidence="7">
    <location>
        <begin position="279"/>
        <end position="306"/>
    </location>
</feature>
<dbReference type="InterPro" id="IPR022791">
    <property type="entry name" value="L-PG_synthase/AglD"/>
</dbReference>
<protein>
    <recommendedName>
        <fullName evidence="10">Flippase-like domain-containing protein</fullName>
    </recommendedName>
</protein>
<reference evidence="8 9" key="1">
    <citation type="submission" date="2017-09" db="EMBL/GenBank/DDBJ databases">
        <title>Bacterial strain isolated from the female urinary microbiota.</title>
        <authorList>
            <person name="Thomas-White K."/>
            <person name="Kumar N."/>
            <person name="Forster S."/>
            <person name="Putonti C."/>
            <person name="Lawley T."/>
            <person name="Wolfe A.J."/>
        </authorList>
    </citation>
    <scope>NUCLEOTIDE SEQUENCE [LARGE SCALE GENOMIC DNA]</scope>
    <source>
        <strain evidence="8 9">UMB0680</strain>
    </source>
</reference>
<proteinExistence type="predicted"/>
<sequence>MTQVPGTSAAARTRTGSRALPAGEAPTRTRTQSWGGPWMRVLAVIASVVLLVITARLIGAQALTAGFTALGPVSILAAVVLGFAATGAQALRWHLLAAAGGIRLGFSRALADCYASSFANMVLPGGLAGDAVRAAVYRDRGRRRWLSPLLAIGAERLSATTLLFAAAAVILSLHTAPALIAAAAAATVSLGCAIAAFVCMRGMDTRRQLVVWATSALSVAALVALFLVAMSALGDGIEAIVAIIGLAAMSLPVGVGGWGARELSVGLLAGPLALHAESAVSAATAYGLLATVSTLPGLAVLLWHWLRRPRQQG</sequence>
<evidence type="ECO:0000256" key="1">
    <source>
        <dbReference type="ARBA" id="ARBA00004651"/>
    </source>
</evidence>
<accession>A0A2N6PGW9</accession>
<dbReference type="PANTHER" id="PTHR40277">
    <property type="entry name" value="BLL5419 PROTEIN"/>
    <property type="match status" value="1"/>
</dbReference>
<feature type="transmembrane region" description="Helical" evidence="7">
    <location>
        <begin position="239"/>
        <end position="258"/>
    </location>
</feature>
<feature type="transmembrane region" description="Helical" evidence="7">
    <location>
        <begin position="210"/>
        <end position="233"/>
    </location>
</feature>